<organism evidence="1 2">
    <name type="scientific">Pyropia yezoensis</name>
    <name type="common">Susabi-nori</name>
    <name type="synonym">Porphyra yezoensis</name>
    <dbReference type="NCBI Taxonomy" id="2788"/>
    <lineage>
        <taxon>Eukaryota</taxon>
        <taxon>Rhodophyta</taxon>
        <taxon>Bangiophyceae</taxon>
        <taxon>Bangiales</taxon>
        <taxon>Bangiaceae</taxon>
        <taxon>Pyropia</taxon>
    </lineage>
</organism>
<gene>
    <name evidence="1" type="ORF">I4F81_003481</name>
</gene>
<sequence>MTELLLLDEASMESSRLFTALVYCMNAARTEFCRAAMWRMIAFGDYYQLPPVYNMEEEDKLFDIEASSAFESAAWPTLLQQSMLELTYVWRQADQQLMEMLADLRIGTVSQDLAAFLDERKQHYEDAIRSNDGWIEDATHIFPLYVALSRIRSMDGVFVKYFAPERARADSVVQAFSAKQGSLADEHADCTSFPESAVL</sequence>
<dbReference type="Proteomes" id="UP000798662">
    <property type="component" value="Chromosome 1"/>
</dbReference>
<evidence type="ECO:0000313" key="2">
    <source>
        <dbReference type="Proteomes" id="UP000798662"/>
    </source>
</evidence>
<name>A0ACC3BSB2_PYRYE</name>
<dbReference type="EMBL" id="CM020618">
    <property type="protein sequence ID" value="KAK1860895.1"/>
    <property type="molecule type" value="Genomic_DNA"/>
</dbReference>
<reference evidence="1" key="1">
    <citation type="submission" date="2019-11" db="EMBL/GenBank/DDBJ databases">
        <title>Nori genome reveals adaptations in red seaweeds to the harsh intertidal environment.</title>
        <authorList>
            <person name="Wang D."/>
            <person name="Mao Y."/>
        </authorList>
    </citation>
    <scope>NUCLEOTIDE SEQUENCE</scope>
    <source>
        <tissue evidence="1">Gametophyte</tissue>
    </source>
</reference>
<accession>A0ACC3BSB2</accession>
<keyword evidence="2" id="KW-1185">Reference proteome</keyword>
<evidence type="ECO:0000313" key="1">
    <source>
        <dbReference type="EMBL" id="KAK1860895.1"/>
    </source>
</evidence>
<protein>
    <submittedName>
        <fullName evidence="1">Uncharacterized protein</fullName>
    </submittedName>
</protein>
<comment type="caution">
    <text evidence="1">The sequence shown here is derived from an EMBL/GenBank/DDBJ whole genome shotgun (WGS) entry which is preliminary data.</text>
</comment>
<proteinExistence type="predicted"/>